<proteinExistence type="inferred from homology"/>
<reference evidence="4 5" key="1">
    <citation type="submission" date="2024-09" db="EMBL/GenBank/DDBJ databases">
        <authorList>
            <person name="Sun Q."/>
            <person name="Mori K."/>
        </authorList>
    </citation>
    <scope>NUCLEOTIDE SEQUENCE [LARGE SCALE GENOMIC DNA]</scope>
    <source>
        <strain evidence="4 5">KCTC 23076</strain>
    </source>
</reference>
<name>A0ABV6RWH4_9GAMM</name>
<evidence type="ECO:0000256" key="2">
    <source>
        <dbReference type="ARBA" id="ARBA00022801"/>
    </source>
</evidence>
<sequence>MDAPTLDADAVVWSRPPEGRAGRPLLVLVHGFGGHEHDFDPFLPLLPDDYSIASVRAPFAHNRGWAWYPRVPRTSELTFSAIANRAADALLGWVRDQTGHPAVDLLGFSQGGSVAVHALRRDPAAIRAIVTLAGFRAPGRQAGDVELRAHPHRAFFGHGGLDDVIPPQDADRLEAWLRRHTLLDAHRYPELDHWMSEAQFTDVGAFLANVRED</sequence>
<evidence type="ECO:0000259" key="3">
    <source>
        <dbReference type="Pfam" id="PF02230"/>
    </source>
</evidence>
<evidence type="ECO:0000313" key="5">
    <source>
        <dbReference type="Proteomes" id="UP001589896"/>
    </source>
</evidence>
<dbReference type="PANTHER" id="PTHR10655">
    <property type="entry name" value="LYSOPHOSPHOLIPASE-RELATED"/>
    <property type="match status" value="1"/>
</dbReference>
<keyword evidence="5" id="KW-1185">Reference proteome</keyword>
<dbReference type="PANTHER" id="PTHR10655:SF17">
    <property type="entry name" value="LYSOPHOSPHOLIPASE-LIKE PROTEIN 1"/>
    <property type="match status" value="1"/>
</dbReference>
<evidence type="ECO:0000313" key="4">
    <source>
        <dbReference type="EMBL" id="MFC0681329.1"/>
    </source>
</evidence>
<dbReference type="Proteomes" id="UP001589896">
    <property type="component" value="Unassembled WGS sequence"/>
</dbReference>
<dbReference type="InterPro" id="IPR003140">
    <property type="entry name" value="PLipase/COase/thioEstase"/>
</dbReference>
<dbReference type="EMBL" id="JBHLTG010000007">
    <property type="protein sequence ID" value="MFC0681329.1"/>
    <property type="molecule type" value="Genomic_DNA"/>
</dbReference>
<dbReference type="InterPro" id="IPR029058">
    <property type="entry name" value="AB_hydrolase_fold"/>
</dbReference>
<dbReference type="GO" id="GO:0016787">
    <property type="term" value="F:hydrolase activity"/>
    <property type="evidence" value="ECO:0007669"/>
    <property type="project" value="UniProtKB-KW"/>
</dbReference>
<accession>A0ABV6RWH4</accession>
<dbReference type="Pfam" id="PF02230">
    <property type="entry name" value="Abhydrolase_2"/>
    <property type="match status" value="1"/>
</dbReference>
<organism evidence="4 5">
    <name type="scientific">Lysobacter korlensis</name>
    <dbReference type="NCBI Taxonomy" id="553636"/>
    <lineage>
        <taxon>Bacteria</taxon>
        <taxon>Pseudomonadati</taxon>
        <taxon>Pseudomonadota</taxon>
        <taxon>Gammaproteobacteria</taxon>
        <taxon>Lysobacterales</taxon>
        <taxon>Lysobacteraceae</taxon>
        <taxon>Lysobacter</taxon>
    </lineage>
</organism>
<evidence type="ECO:0000256" key="1">
    <source>
        <dbReference type="ARBA" id="ARBA00006499"/>
    </source>
</evidence>
<dbReference type="SUPFAM" id="SSF53474">
    <property type="entry name" value="alpha/beta-Hydrolases"/>
    <property type="match status" value="1"/>
</dbReference>
<dbReference type="Gene3D" id="3.40.50.1820">
    <property type="entry name" value="alpha/beta hydrolase"/>
    <property type="match status" value="1"/>
</dbReference>
<keyword evidence="2 4" id="KW-0378">Hydrolase</keyword>
<comment type="similarity">
    <text evidence="1">Belongs to the AB hydrolase superfamily. AB hydrolase 2 family.</text>
</comment>
<comment type="caution">
    <text evidence="4">The sequence shown here is derived from an EMBL/GenBank/DDBJ whole genome shotgun (WGS) entry which is preliminary data.</text>
</comment>
<gene>
    <name evidence="4" type="ORF">ACFFGH_26155</name>
</gene>
<dbReference type="RefSeq" id="WP_386673844.1">
    <property type="nucleotide sequence ID" value="NZ_JBHLTG010000007.1"/>
</dbReference>
<feature type="domain" description="Phospholipase/carboxylesterase/thioesterase" evidence="3">
    <location>
        <begin position="23"/>
        <end position="209"/>
    </location>
</feature>
<dbReference type="InterPro" id="IPR050565">
    <property type="entry name" value="LYPA1-2/EST-like"/>
</dbReference>
<protein>
    <submittedName>
        <fullName evidence="4">Alpha/beta hydrolase</fullName>
    </submittedName>
</protein>